<feature type="signal peptide" evidence="1">
    <location>
        <begin position="1"/>
        <end position="20"/>
    </location>
</feature>
<evidence type="ECO:0008006" key="4">
    <source>
        <dbReference type="Google" id="ProtNLM"/>
    </source>
</evidence>
<evidence type="ECO:0000313" key="3">
    <source>
        <dbReference type="Proteomes" id="UP000290013"/>
    </source>
</evidence>
<proteinExistence type="predicted"/>
<feature type="chain" id="PRO_5020721397" description="DUF4843 domain-containing protein" evidence="1">
    <location>
        <begin position="21"/>
        <end position="265"/>
    </location>
</feature>
<organism evidence="2 3">
    <name type="scientific">Chryseobacterium taihuense</name>
    <dbReference type="NCBI Taxonomy" id="1141221"/>
    <lineage>
        <taxon>Bacteria</taxon>
        <taxon>Pseudomonadati</taxon>
        <taxon>Bacteroidota</taxon>
        <taxon>Flavobacteriia</taxon>
        <taxon>Flavobacteriales</taxon>
        <taxon>Weeksellaceae</taxon>
        <taxon>Chryseobacterium group</taxon>
        <taxon>Chryseobacterium</taxon>
    </lineage>
</organism>
<dbReference type="AlphaFoldDB" id="A0A4U8WC24"/>
<protein>
    <recommendedName>
        <fullName evidence="4">DUF4843 domain-containing protein</fullName>
    </recommendedName>
</protein>
<evidence type="ECO:0000313" key="2">
    <source>
        <dbReference type="EMBL" id="VFB03842.1"/>
    </source>
</evidence>
<sequence>MKKVLNYFLLILFTSTFVLNCQPEEEPYFEGESLLHFDRADQTGADGTYAVTYGVTNAVNSDHTVTLEFVPSKSTAILGTDFTIVDNTSILKGGSSLGSVRINITKAAAVAKKQAVFTIKSSTLKNASFKQEVVVKFACESLLAGTYQYSTVNYFSPDTGVVGTVPVTGTVTFTASATAGEYTVSDASFGGYRALYGGTTIASNVRLRDQCNTLSFQGTNQYGDNHFISNVVVNGNQLTFRWSTSYGEYGTTTLTKANGNWPALN</sequence>
<reference evidence="2 3" key="1">
    <citation type="submission" date="2019-02" db="EMBL/GenBank/DDBJ databases">
        <authorList>
            <consortium name="Pathogen Informatics"/>
        </authorList>
    </citation>
    <scope>NUCLEOTIDE SEQUENCE [LARGE SCALE GENOMIC DNA]</scope>
    <source>
        <strain evidence="2 3">3012STDY6944375</strain>
    </source>
</reference>
<dbReference type="KEGG" id="ctai:NCTC12078_01864"/>
<dbReference type="Proteomes" id="UP000290013">
    <property type="component" value="Chromosome"/>
</dbReference>
<keyword evidence="1" id="KW-0732">Signal</keyword>
<name>A0A4U8WC24_9FLAO</name>
<dbReference type="RefSeq" id="WP_130914290.1">
    <property type="nucleotide sequence ID" value="NZ_LR215974.1"/>
</dbReference>
<dbReference type="InterPro" id="IPR038081">
    <property type="entry name" value="CalX-like_sf"/>
</dbReference>
<dbReference type="EMBL" id="LR215974">
    <property type="protein sequence ID" value="VFB03842.1"/>
    <property type="molecule type" value="Genomic_DNA"/>
</dbReference>
<gene>
    <name evidence="2" type="ORF">NCTC12078_01864</name>
</gene>
<dbReference type="SUPFAM" id="SSF141072">
    <property type="entry name" value="CalX-like"/>
    <property type="match status" value="1"/>
</dbReference>
<evidence type="ECO:0000256" key="1">
    <source>
        <dbReference type="SAM" id="SignalP"/>
    </source>
</evidence>
<accession>A0A4U8WC24</accession>